<keyword evidence="4" id="KW-0808">Transferase</keyword>
<evidence type="ECO:0000256" key="7">
    <source>
        <dbReference type="ARBA" id="ARBA00022932"/>
    </source>
</evidence>
<evidence type="ECO:0000256" key="4">
    <source>
        <dbReference type="ARBA" id="ARBA00022679"/>
    </source>
</evidence>
<dbReference type="InterPro" id="IPR007185">
    <property type="entry name" value="DNA_pol_a/d/e_bsu"/>
</dbReference>
<evidence type="ECO:0000256" key="3">
    <source>
        <dbReference type="ARBA" id="ARBA00012417"/>
    </source>
</evidence>
<evidence type="ECO:0000259" key="10">
    <source>
        <dbReference type="Pfam" id="PF04042"/>
    </source>
</evidence>
<evidence type="ECO:0000256" key="1">
    <source>
        <dbReference type="ARBA" id="ARBA00004123"/>
    </source>
</evidence>
<keyword evidence="6" id="KW-0235">DNA replication</keyword>
<dbReference type="GO" id="GO:0006281">
    <property type="term" value="P:DNA repair"/>
    <property type="evidence" value="ECO:0007669"/>
    <property type="project" value="UniProtKB-ARBA"/>
</dbReference>
<organism evidence="12 13">
    <name type="scientific">Geotrichum candidum</name>
    <name type="common">Oospora lactis</name>
    <name type="synonym">Dipodascus geotrichum</name>
    <dbReference type="NCBI Taxonomy" id="1173061"/>
    <lineage>
        <taxon>Eukaryota</taxon>
        <taxon>Fungi</taxon>
        <taxon>Dikarya</taxon>
        <taxon>Ascomycota</taxon>
        <taxon>Saccharomycotina</taxon>
        <taxon>Dipodascomycetes</taxon>
        <taxon>Dipodascales</taxon>
        <taxon>Dipodascaceae</taxon>
        <taxon>Geotrichum</taxon>
    </lineage>
</organism>
<evidence type="ECO:0000256" key="2">
    <source>
        <dbReference type="ARBA" id="ARBA00006035"/>
    </source>
</evidence>
<keyword evidence="13" id="KW-1185">Reference proteome</keyword>
<sequence>MMPGFLKEPSSAEVFQVPVRELNARNAEAETEFNKDYALSMANRKYGEQYSHIYYSRLTKKRPAVYAQGKAAWNGLKMGGEEVKYSLKVLDVGNNSISWVVGTIYRDMKLKPSILEEITASHFGAPPPPPKKYTDGESDEVFLEDESGRVKLVGDLITGSDSKNKLVLMTGCVVAVMGSELASGDFNVLDIRFLEYAPQAPLPSPNEDGKPRYLALVSGLSLRGSSYEGYHLQLLKEYLIGELGGLDDQAESAHIVQLIVAGNSLDANDEEETAQVSSSISTAFLPSAAQLTEAGQKKKKAAETKYGYDSSQFHPEPMQHLDSFLADIVSSVPVTIMPGDSDLANVTLPQQPIHHSLFPECNKLLKEASECPAFETVTNPHWMTLASGMTVLGTAGQPTNDMYKYLPETDVDRLDLLNQTLRWQHVAPTAPDTLAAYSFYEKDPFILTQTPHIYFAGNQPYFDARLVEGTGDNGGQVQVRLVAIPKFSETGELVLINLNSPTLETTTIKFA</sequence>
<dbReference type="OrthoDB" id="3763at2759"/>
<evidence type="ECO:0000313" key="12">
    <source>
        <dbReference type="EMBL" id="CDO55639.1"/>
    </source>
</evidence>
<dbReference type="Proteomes" id="UP000242525">
    <property type="component" value="Unassembled WGS sequence"/>
</dbReference>
<dbReference type="EMBL" id="CCBN010000012">
    <property type="protein sequence ID" value="CDO55639.1"/>
    <property type="molecule type" value="Genomic_DNA"/>
</dbReference>
<name>A0A0J9XED7_GEOCN</name>
<dbReference type="PANTHER" id="PTHR10416">
    <property type="entry name" value="DNA POLYMERASE DELTA SUBUNIT 2"/>
    <property type="match status" value="1"/>
</dbReference>
<proteinExistence type="inferred from homology"/>
<reference evidence="12" key="1">
    <citation type="submission" date="2014-03" db="EMBL/GenBank/DDBJ databases">
        <authorList>
            <person name="Casaregola S."/>
        </authorList>
    </citation>
    <scope>NUCLEOTIDE SEQUENCE [LARGE SCALE GENOMIC DNA]</scope>
    <source>
        <strain evidence="12">CLIB 918</strain>
    </source>
</reference>
<evidence type="ECO:0000313" key="13">
    <source>
        <dbReference type="Proteomes" id="UP000242525"/>
    </source>
</evidence>
<dbReference type="Gene3D" id="3.60.21.50">
    <property type="match status" value="1"/>
</dbReference>
<dbReference type="Gene3D" id="2.40.50.430">
    <property type="match status" value="1"/>
</dbReference>
<accession>A0A0J9XED7</accession>
<keyword evidence="5" id="KW-0548">Nucleotidyltransferase</keyword>
<comment type="caution">
    <text evidence="12">The sequence shown here is derived from an EMBL/GenBank/DDBJ whole genome shotgun (WGS) entry which is preliminary data.</text>
</comment>
<keyword evidence="7" id="KW-0239">DNA-directed DNA polymerase</keyword>
<evidence type="ECO:0000256" key="5">
    <source>
        <dbReference type="ARBA" id="ARBA00022695"/>
    </source>
</evidence>
<dbReference type="InterPro" id="IPR024826">
    <property type="entry name" value="DNA_pol_delta/II_ssu"/>
</dbReference>
<dbReference type="InterPro" id="IPR040663">
    <property type="entry name" value="DNA_pol_D_N"/>
</dbReference>
<dbReference type="GO" id="GO:0003677">
    <property type="term" value="F:DNA binding"/>
    <property type="evidence" value="ECO:0007669"/>
    <property type="project" value="InterPro"/>
</dbReference>
<dbReference type="GO" id="GO:0006273">
    <property type="term" value="P:lagging strand elongation"/>
    <property type="evidence" value="ECO:0007669"/>
    <property type="project" value="UniProtKB-ARBA"/>
</dbReference>
<comment type="similarity">
    <text evidence="2">Belongs to the DNA polymerase delta/II small subunit family.</text>
</comment>
<protein>
    <recommendedName>
        <fullName evidence="3">DNA-directed DNA polymerase</fullName>
        <ecNumber evidence="3">2.7.7.7</ecNumber>
    </recommendedName>
</protein>
<dbReference type="STRING" id="1173061.A0A0J9XED7"/>
<feature type="domain" description="DNA polymerase delta subunit OB-fold" evidence="11">
    <location>
        <begin position="49"/>
        <end position="191"/>
    </location>
</feature>
<dbReference type="CDD" id="cd07387">
    <property type="entry name" value="MPP_PolD2_C"/>
    <property type="match status" value="1"/>
</dbReference>
<comment type="subcellular location">
    <subcellularLocation>
        <location evidence="1">Nucleus</location>
    </subcellularLocation>
</comment>
<dbReference type="Pfam" id="PF04042">
    <property type="entry name" value="DNA_pol_E_B"/>
    <property type="match status" value="1"/>
</dbReference>
<dbReference type="InterPro" id="IPR041863">
    <property type="entry name" value="PolD2_C"/>
</dbReference>
<feature type="domain" description="DNA polymerase alpha/delta/epsilon subunit B" evidence="10">
    <location>
        <begin position="215"/>
        <end position="463"/>
    </location>
</feature>
<evidence type="ECO:0000256" key="8">
    <source>
        <dbReference type="ARBA" id="ARBA00023242"/>
    </source>
</evidence>
<dbReference type="GO" id="GO:0003887">
    <property type="term" value="F:DNA-directed DNA polymerase activity"/>
    <property type="evidence" value="ECO:0007669"/>
    <property type="project" value="UniProtKB-KW"/>
</dbReference>
<evidence type="ECO:0000256" key="9">
    <source>
        <dbReference type="ARBA" id="ARBA00049244"/>
    </source>
</evidence>
<dbReference type="PANTHER" id="PTHR10416:SF0">
    <property type="entry name" value="DNA POLYMERASE DELTA SUBUNIT 2"/>
    <property type="match status" value="1"/>
</dbReference>
<evidence type="ECO:0000259" key="11">
    <source>
        <dbReference type="Pfam" id="PF18018"/>
    </source>
</evidence>
<dbReference type="FunFam" id="2.40.50.430:FF:000002">
    <property type="entry name" value="DNA polymerase delta subunit"/>
    <property type="match status" value="1"/>
</dbReference>
<dbReference type="GO" id="GO:0043625">
    <property type="term" value="C:delta DNA polymerase complex"/>
    <property type="evidence" value="ECO:0007669"/>
    <property type="project" value="TreeGrafter"/>
</dbReference>
<evidence type="ECO:0000256" key="6">
    <source>
        <dbReference type="ARBA" id="ARBA00022705"/>
    </source>
</evidence>
<comment type="catalytic activity">
    <reaction evidence="9">
        <text>DNA(n) + a 2'-deoxyribonucleoside 5'-triphosphate = DNA(n+1) + diphosphate</text>
        <dbReference type="Rhea" id="RHEA:22508"/>
        <dbReference type="Rhea" id="RHEA-COMP:17339"/>
        <dbReference type="Rhea" id="RHEA-COMP:17340"/>
        <dbReference type="ChEBI" id="CHEBI:33019"/>
        <dbReference type="ChEBI" id="CHEBI:61560"/>
        <dbReference type="ChEBI" id="CHEBI:173112"/>
        <dbReference type="EC" id="2.7.7.7"/>
    </reaction>
</comment>
<dbReference type="EC" id="2.7.7.7" evidence="3"/>
<dbReference type="Pfam" id="PF18018">
    <property type="entry name" value="DNA_pol_D_N"/>
    <property type="match status" value="1"/>
</dbReference>
<gene>
    <name evidence="12" type="ORF">BN980_GECA12s00197g</name>
</gene>
<keyword evidence="8" id="KW-0539">Nucleus</keyword>
<dbReference type="AlphaFoldDB" id="A0A0J9XED7"/>